<accession>A0ABQ5W9C1</accession>
<organism evidence="5 6">
    <name type="scientific">Devosia nitrariae</name>
    <dbReference type="NCBI Taxonomy" id="2071872"/>
    <lineage>
        <taxon>Bacteria</taxon>
        <taxon>Pseudomonadati</taxon>
        <taxon>Pseudomonadota</taxon>
        <taxon>Alphaproteobacteria</taxon>
        <taxon>Hyphomicrobiales</taxon>
        <taxon>Devosiaceae</taxon>
        <taxon>Devosia</taxon>
    </lineage>
</organism>
<reference evidence="6" key="1">
    <citation type="journal article" date="2019" name="Int. J. Syst. Evol. Microbiol.">
        <title>The Global Catalogue of Microorganisms (GCM) 10K type strain sequencing project: providing services to taxonomists for standard genome sequencing and annotation.</title>
        <authorList>
            <consortium name="The Broad Institute Genomics Platform"/>
            <consortium name="The Broad Institute Genome Sequencing Center for Infectious Disease"/>
            <person name="Wu L."/>
            <person name="Ma J."/>
        </authorList>
    </citation>
    <scope>NUCLEOTIDE SEQUENCE [LARGE SCALE GENOMIC DNA]</scope>
    <source>
        <strain evidence="6">NBRC 112416</strain>
    </source>
</reference>
<keyword evidence="6" id="KW-1185">Reference proteome</keyword>
<dbReference type="InterPro" id="IPR016024">
    <property type="entry name" value="ARM-type_fold"/>
</dbReference>
<feature type="domain" description="Sulfatase N-terminal" evidence="4">
    <location>
        <begin position="6"/>
        <end position="274"/>
    </location>
</feature>
<keyword evidence="2" id="KW-0479">Metal-binding</keyword>
<dbReference type="PROSITE" id="PS00523">
    <property type="entry name" value="SULFATASE_1"/>
    <property type="match status" value="1"/>
</dbReference>
<dbReference type="Pfam" id="PF00884">
    <property type="entry name" value="Sulfatase"/>
    <property type="match status" value="1"/>
</dbReference>
<dbReference type="InterPro" id="IPR011989">
    <property type="entry name" value="ARM-like"/>
</dbReference>
<dbReference type="Gene3D" id="1.25.10.10">
    <property type="entry name" value="Leucine-rich Repeat Variant"/>
    <property type="match status" value="1"/>
</dbReference>
<comment type="similarity">
    <text evidence="1">Belongs to the sulfatase family.</text>
</comment>
<evidence type="ECO:0000256" key="3">
    <source>
        <dbReference type="ARBA" id="ARBA00022801"/>
    </source>
</evidence>
<sequence length="613" mass="68996">MSQTRPNILCIVSEDCPPRLGAYGDRLARTPNLDRLAGEGVTWRVANCTSPVCAPSRFAILTGRHAESVPPAQQMTAFGPFPEGIATYPEVFRATGYYCTNNSKTHYNCDIDPNTLWDETSGTAHWRNRPAGAPFLAVFNTMLTHESCVFERKDGPVRLQDVTVPSYLPDSDGIRQSLASYYNQVERMDAFMGERLAELEADGVAEDTIVFYYSDHGSPLPRSKRFCYDEGLGVPMIVRVPSRWRHLLDVAPGTMVDTPVSLVDLFATFLSVAGLDLVEGLQGQAFIGPKRRKREYVFGGRDRMDERYDLTRTARSARFRYIRNYSPHRIWGQHYAFAWESKAYQDYETDHIAGRLTPREERFWQRKPAEELYDIAEDPDATVNLASDPLYAAELEKTRDALDRHMLEIHDCGFIPEASQAEGWQANRNETIYPLREVIALAGLAIARDASNIARFCGLLDHPSLVMRFWAAQGLLMLAVEGGPMPPQLRSAWASEHEPTVRIALSEALGHAGDGMTQAEYLTRFIASEHNPRLRLQALCALTEMPHPSRVSLPVIAGLIEDEDEYVRGAAGYLKRRLEGSYEPSSKIFRYDLFRQSGHSGLPVHAFPRLTTR</sequence>
<dbReference type="SUPFAM" id="SSF53649">
    <property type="entry name" value="Alkaline phosphatase-like"/>
    <property type="match status" value="1"/>
</dbReference>
<gene>
    <name evidence="5" type="ORF">GCM10010862_37940</name>
</gene>
<dbReference type="RefSeq" id="WP_284341937.1">
    <property type="nucleotide sequence ID" value="NZ_BSNS01000020.1"/>
</dbReference>
<dbReference type="EMBL" id="BSNS01000020">
    <property type="protein sequence ID" value="GLQ56535.1"/>
    <property type="molecule type" value="Genomic_DNA"/>
</dbReference>
<keyword evidence="3" id="KW-0378">Hydrolase</keyword>
<dbReference type="Gene3D" id="3.40.720.10">
    <property type="entry name" value="Alkaline Phosphatase, subunit A"/>
    <property type="match status" value="1"/>
</dbReference>
<dbReference type="InterPro" id="IPR017850">
    <property type="entry name" value="Alkaline_phosphatase_core_sf"/>
</dbReference>
<evidence type="ECO:0000313" key="5">
    <source>
        <dbReference type="EMBL" id="GLQ56535.1"/>
    </source>
</evidence>
<evidence type="ECO:0000259" key="4">
    <source>
        <dbReference type="Pfam" id="PF00884"/>
    </source>
</evidence>
<evidence type="ECO:0000256" key="1">
    <source>
        <dbReference type="ARBA" id="ARBA00008779"/>
    </source>
</evidence>
<dbReference type="SUPFAM" id="SSF48371">
    <property type="entry name" value="ARM repeat"/>
    <property type="match status" value="1"/>
</dbReference>
<dbReference type="InterPro" id="IPR000917">
    <property type="entry name" value="Sulfatase_N"/>
</dbReference>
<protein>
    <submittedName>
        <fullName evidence="5">Sulfatase</fullName>
    </submittedName>
</protein>
<comment type="caution">
    <text evidence="5">The sequence shown here is derived from an EMBL/GenBank/DDBJ whole genome shotgun (WGS) entry which is preliminary data.</text>
</comment>
<evidence type="ECO:0000256" key="2">
    <source>
        <dbReference type="ARBA" id="ARBA00022723"/>
    </source>
</evidence>
<name>A0ABQ5W9C1_9HYPH</name>
<dbReference type="CDD" id="cd16027">
    <property type="entry name" value="SGSH"/>
    <property type="match status" value="1"/>
</dbReference>
<proteinExistence type="inferred from homology"/>
<dbReference type="InterPro" id="IPR024607">
    <property type="entry name" value="Sulfatase_CS"/>
</dbReference>
<dbReference type="PANTHER" id="PTHR45953">
    <property type="entry name" value="IDURONATE 2-SULFATASE"/>
    <property type="match status" value="1"/>
</dbReference>
<dbReference type="PANTHER" id="PTHR45953:SF1">
    <property type="entry name" value="IDURONATE 2-SULFATASE"/>
    <property type="match status" value="1"/>
</dbReference>
<evidence type="ECO:0000313" key="6">
    <source>
        <dbReference type="Proteomes" id="UP001156691"/>
    </source>
</evidence>
<dbReference type="Proteomes" id="UP001156691">
    <property type="component" value="Unassembled WGS sequence"/>
</dbReference>